<dbReference type="VEuPathDB" id="AmoebaDB:EIN_268730"/>
<dbReference type="SUPFAM" id="SSF48371">
    <property type="entry name" value="ARM repeat"/>
    <property type="match status" value="1"/>
</dbReference>
<dbReference type="InterPro" id="IPR011989">
    <property type="entry name" value="ARM-like"/>
</dbReference>
<feature type="non-terminal residue" evidence="1">
    <location>
        <position position="262"/>
    </location>
</feature>
<dbReference type="InterPro" id="IPR016024">
    <property type="entry name" value="ARM-type_fold"/>
</dbReference>
<accession>A0A0A1UBQ2</accession>
<sequence>MYRTQNTDLSEVCRLRTAQNCHDRTALRQQRLMKMRGSDTMNEQFTHFYEKFGFDAKDVKVLKQFTVSTDPNQIVQLVKRIRLTSKQLSKDTTLTEPSEAEEKFYDLLVTHNCHKKLIQLLTQQLPSDLLSDVMYILTNISSSESHLTNALYYSNIIEVLKPYLYDQNVLENVLNILSNITVEGVQMRDAVFNTCAKDVLVTALKIQKPIVMEAVFNLILNFSRHTPKIELTLFKPYLDFIEQNCSKDSLSLVITTLQTYTE</sequence>
<dbReference type="AlphaFoldDB" id="A0A0A1UBQ2"/>
<dbReference type="Proteomes" id="UP000014680">
    <property type="component" value="Unassembled WGS sequence"/>
</dbReference>
<keyword evidence="2" id="KW-1185">Reference proteome</keyword>
<name>A0A0A1UBQ2_ENTIV</name>
<dbReference type="EMBL" id="KB206479">
    <property type="protein sequence ID" value="ELP91107.1"/>
    <property type="molecule type" value="Genomic_DNA"/>
</dbReference>
<proteinExistence type="predicted"/>
<dbReference type="Gene3D" id="1.25.10.10">
    <property type="entry name" value="Leucine-rich Repeat Variant"/>
    <property type="match status" value="1"/>
</dbReference>
<evidence type="ECO:0000313" key="2">
    <source>
        <dbReference type="Proteomes" id="UP000014680"/>
    </source>
</evidence>
<dbReference type="KEGG" id="eiv:EIN_268730"/>
<evidence type="ECO:0000313" key="1">
    <source>
        <dbReference type="EMBL" id="ELP91107.1"/>
    </source>
</evidence>
<dbReference type="RefSeq" id="XP_004257878.1">
    <property type="nucleotide sequence ID" value="XM_004257830.1"/>
</dbReference>
<reference evidence="1 2" key="1">
    <citation type="submission" date="2012-10" db="EMBL/GenBank/DDBJ databases">
        <authorList>
            <person name="Zafar N."/>
            <person name="Inman J."/>
            <person name="Hall N."/>
            <person name="Lorenzi H."/>
            <person name="Caler E."/>
        </authorList>
    </citation>
    <scope>NUCLEOTIDE SEQUENCE [LARGE SCALE GENOMIC DNA]</scope>
    <source>
        <strain evidence="1 2">IP1</strain>
    </source>
</reference>
<protein>
    <submittedName>
        <fullName evidence="1">Uncharacterized protein</fullName>
    </submittedName>
</protein>
<gene>
    <name evidence="1" type="ORF">EIN_268730</name>
</gene>
<dbReference type="GeneID" id="14890040"/>
<dbReference type="OrthoDB" id="29145at2759"/>
<organism evidence="1 2">
    <name type="scientific">Entamoeba invadens IP1</name>
    <dbReference type="NCBI Taxonomy" id="370355"/>
    <lineage>
        <taxon>Eukaryota</taxon>
        <taxon>Amoebozoa</taxon>
        <taxon>Evosea</taxon>
        <taxon>Archamoebae</taxon>
        <taxon>Mastigamoebida</taxon>
        <taxon>Entamoebidae</taxon>
        <taxon>Entamoeba</taxon>
    </lineage>
</organism>